<protein>
    <submittedName>
        <fullName evidence="1">Uncharacterized protein</fullName>
    </submittedName>
</protein>
<dbReference type="Proteomes" id="UP000609726">
    <property type="component" value="Unassembled WGS sequence"/>
</dbReference>
<evidence type="ECO:0000313" key="2">
    <source>
        <dbReference type="Proteomes" id="UP000609726"/>
    </source>
</evidence>
<evidence type="ECO:0000313" key="1">
    <source>
        <dbReference type="EMBL" id="NHZ89286.1"/>
    </source>
</evidence>
<proteinExistence type="predicted"/>
<sequence length="155" mass="16733">MRELRMKDSGAVVTEAAYKDHYPRVSFAFDWEPLDADWIVPTAPPAAPAGLQAIRNGVEPAGSHWQQAWQLAPAPVPVSVSMLGLRLALIGAGHMATVNAALAEAGGTDGEQARAMFEFATSLRRDHPLVERVRQALRLEPAAMDVLFSEAASFE</sequence>
<dbReference type="RefSeq" id="WP_166873479.1">
    <property type="nucleotide sequence ID" value="NZ_WHJH01000008.1"/>
</dbReference>
<reference evidence="1 2" key="1">
    <citation type="submission" date="2019-10" db="EMBL/GenBank/DDBJ databases">
        <title>Taxonomy of Antarctic Massilia spp.: description of Massilia rubra sp. nov., Massilia aquatica sp. nov., Massilia mucilaginosa sp. nov., Massilia frigida sp. nov. isolated from streams, lakes and regoliths.</title>
        <authorList>
            <person name="Holochova P."/>
            <person name="Sedlacek I."/>
            <person name="Kralova S."/>
            <person name="Maslanova I."/>
            <person name="Busse H.-J."/>
            <person name="Stankova E."/>
            <person name="Vrbovska V."/>
            <person name="Kovarovic V."/>
            <person name="Bartak M."/>
            <person name="Svec P."/>
            <person name="Pantucek R."/>
        </authorList>
    </citation>
    <scope>NUCLEOTIDE SEQUENCE [LARGE SCALE GENOMIC DNA]</scope>
    <source>
        <strain evidence="1 2">CCM 8733</strain>
    </source>
</reference>
<gene>
    <name evidence="1" type="ORF">F2P45_09710</name>
</gene>
<organism evidence="1 2">
    <name type="scientific">Massilia mucilaginosa</name>
    <dbReference type="NCBI Taxonomy" id="2609282"/>
    <lineage>
        <taxon>Bacteria</taxon>
        <taxon>Pseudomonadati</taxon>
        <taxon>Pseudomonadota</taxon>
        <taxon>Betaproteobacteria</taxon>
        <taxon>Burkholderiales</taxon>
        <taxon>Oxalobacteraceae</taxon>
        <taxon>Telluria group</taxon>
        <taxon>Massilia</taxon>
    </lineage>
</organism>
<name>A0ABX0NQY1_9BURK</name>
<accession>A0ABX0NQY1</accession>
<keyword evidence="2" id="KW-1185">Reference proteome</keyword>
<comment type="caution">
    <text evidence="1">The sequence shown here is derived from an EMBL/GenBank/DDBJ whole genome shotgun (WGS) entry which is preliminary data.</text>
</comment>
<dbReference type="EMBL" id="WHJH01000008">
    <property type="protein sequence ID" value="NHZ89286.1"/>
    <property type="molecule type" value="Genomic_DNA"/>
</dbReference>